<protein>
    <submittedName>
        <fullName evidence="1">Uncharacterized protein</fullName>
    </submittedName>
</protein>
<name>A0A9D3WBT1_9ROSI</name>
<dbReference type="AlphaFoldDB" id="A0A9D3WBT1"/>
<keyword evidence="2" id="KW-1185">Reference proteome</keyword>
<evidence type="ECO:0000313" key="2">
    <source>
        <dbReference type="Proteomes" id="UP000828251"/>
    </source>
</evidence>
<gene>
    <name evidence="1" type="ORF">J1N35_004256</name>
</gene>
<accession>A0A9D3WBT1</accession>
<proteinExistence type="predicted"/>
<evidence type="ECO:0000313" key="1">
    <source>
        <dbReference type="EMBL" id="KAH1121096.1"/>
    </source>
</evidence>
<reference evidence="1 2" key="1">
    <citation type="journal article" date="2021" name="Plant Biotechnol. J.">
        <title>Multi-omics assisted identification of the key and species-specific regulatory components of drought-tolerant mechanisms in Gossypium stocksii.</title>
        <authorList>
            <person name="Yu D."/>
            <person name="Ke L."/>
            <person name="Zhang D."/>
            <person name="Wu Y."/>
            <person name="Sun Y."/>
            <person name="Mei J."/>
            <person name="Sun J."/>
            <person name="Sun Y."/>
        </authorList>
    </citation>
    <scope>NUCLEOTIDE SEQUENCE [LARGE SCALE GENOMIC DNA]</scope>
    <source>
        <strain evidence="2">cv. E1</strain>
        <tissue evidence="1">Leaf</tissue>
    </source>
</reference>
<dbReference type="EMBL" id="JAIQCV010000002">
    <property type="protein sequence ID" value="KAH1121096.1"/>
    <property type="molecule type" value="Genomic_DNA"/>
</dbReference>
<sequence length="64" mass="7172">MPSVSNKTEVKTAMEAHIKKIMQADEDVVKIASVGKKEEVYGWKMVTGIKKVESADSFVEWICI</sequence>
<comment type="caution">
    <text evidence="1">The sequence shown here is derived from an EMBL/GenBank/DDBJ whole genome shotgun (WGS) entry which is preliminary data.</text>
</comment>
<dbReference type="Proteomes" id="UP000828251">
    <property type="component" value="Unassembled WGS sequence"/>
</dbReference>
<organism evidence="1 2">
    <name type="scientific">Gossypium stocksii</name>
    <dbReference type="NCBI Taxonomy" id="47602"/>
    <lineage>
        <taxon>Eukaryota</taxon>
        <taxon>Viridiplantae</taxon>
        <taxon>Streptophyta</taxon>
        <taxon>Embryophyta</taxon>
        <taxon>Tracheophyta</taxon>
        <taxon>Spermatophyta</taxon>
        <taxon>Magnoliopsida</taxon>
        <taxon>eudicotyledons</taxon>
        <taxon>Gunneridae</taxon>
        <taxon>Pentapetalae</taxon>
        <taxon>rosids</taxon>
        <taxon>malvids</taxon>
        <taxon>Malvales</taxon>
        <taxon>Malvaceae</taxon>
        <taxon>Malvoideae</taxon>
        <taxon>Gossypium</taxon>
    </lineage>
</organism>